<comment type="caution">
    <text evidence="3">The sequence shown here is derived from an EMBL/GenBank/DDBJ whole genome shotgun (WGS) entry which is preliminary data.</text>
</comment>
<protein>
    <submittedName>
        <fullName evidence="3">Hpt domain-containing protein</fullName>
    </submittedName>
</protein>
<sequence>MKDMVDQLPGLERVRERFLTMLAERKERIATHALGAWEGETLEEVNGNLASAQAILHQIAGTAGSLGFAPLGQSAHACENEIIAHLEGPDADLAICPGELIFFLDNFVGACDALLESRD</sequence>
<reference evidence="3 4" key="1">
    <citation type="submission" date="2024-07" db="EMBL/GenBank/DDBJ databases">
        <title>Marimonas sp.nov., isolated from tidal-flat sediment.</title>
        <authorList>
            <person name="Jayan J.N."/>
            <person name="Lee S.S."/>
        </authorList>
    </citation>
    <scope>NUCLEOTIDE SEQUENCE [LARGE SCALE GENOMIC DNA]</scope>
    <source>
        <strain evidence="3 4">MJW-29</strain>
    </source>
</reference>
<dbReference type="Gene3D" id="1.20.120.160">
    <property type="entry name" value="HPT domain"/>
    <property type="match status" value="1"/>
</dbReference>
<organism evidence="3 4">
    <name type="scientific">Sulfitobacter sediminis</name>
    <dbReference type="NCBI Taxonomy" id="3234186"/>
    <lineage>
        <taxon>Bacteria</taxon>
        <taxon>Pseudomonadati</taxon>
        <taxon>Pseudomonadota</taxon>
        <taxon>Alphaproteobacteria</taxon>
        <taxon>Rhodobacterales</taxon>
        <taxon>Roseobacteraceae</taxon>
        <taxon>Sulfitobacter</taxon>
    </lineage>
</organism>
<dbReference type="Pfam" id="PF01627">
    <property type="entry name" value="Hpt"/>
    <property type="match status" value="1"/>
</dbReference>
<evidence type="ECO:0000313" key="4">
    <source>
        <dbReference type="Proteomes" id="UP001556098"/>
    </source>
</evidence>
<gene>
    <name evidence="3" type="ORF">AB2B41_06475</name>
</gene>
<dbReference type="InterPro" id="IPR008207">
    <property type="entry name" value="Sig_transdc_His_kin_Hpt_dom"/>
</dbReference>
<evidence type="ECO:0000313" key="3">
    <source>
        <dbReference type="EMBL" id="MEW9919240.1"/>
    </source>
</evidence>
<evidence type="ECO:0000259" key="2">
    <source>
        <dbReference type="Pfam" id="PF01627"/>
    </source>
</evidence>
<evidence type="ECO:0000256" key="1">
    <source>
        <dbReference type="ARBA" id="ARBA00023012"/>
    </source>
</evidence>
<name>A0ABV3RJT5_9RHOB</name>
<feature type="domain" description="HPt" evidence="2">
    <location>
        <begin position="14"/>
        <end position="82"/>
    </location>
</feature>
<dbReference type="Proteomes" id="UP001556098">
    <property type="component" value="Unassembled WGS sequence"/>
</dbReference>
<proteinExistence type="predicted"/>
<keyword evidence="1" id="KW-0902">Two-component regulatory system</keyword>
<dbReference type="SUPFAM" id="SSF47226">
    <property type="entry name" value="Histidine-containing phosphotransfer domain, HPT domain"/>
    <property type="match status" value="1"/>
</dbReference>
<dbReference type="InterPro" id="IPR036641">
    <property type="entry name" value="HPT_dom_sf"/>
</dbReference>
<dbReference type="RefSeq" id="WP_367876946.1">
    <property type="nucleotide sequence ID" value="NZ_JBFNXX010000004.1"/>
</dbReference>
<accession>A0ABV3RJT5</accession>
<keyword evidence="4" id="KW-1185">Reference proteome</keyword>
<dbReference type="EMBL" id="JBFNXX010000004">
    <property type="protein sequence ID" value="MEW9919240.1"/>
    <property type="molecule type" value="Genomic_DNA"/>
</dbReference>